<dbReference type="InParanoid" id="G4TVD1"/>
<dbReference type="HOGENOM" id="CLU_997900_0_0_1"/>
<gene>
    <name evidence="2" type="ORF">PIIN_09258</name>
</gene>
<accession>G4TVD1</accession>
<dbReference type="AlphaFoldDB" id="G4TVD1"/>
<reference evidence="2 3" key="1">
    <citation type="journal article" date="2011" name="PLoS Pathog.">
        <title>Endophytic Life Strategies Decoded by Genome and Transcriptome Analyses of the Mutualistic Root Symbiont Piriformospora indica.</title>
        <authorList>
            <person name="Zuccaro A."/>
            <person name="Lahrmann U."/>
            <person name="Guldener U."/>
            <person name="Langen G."/>
            <person name="Pfiffi S."/>
            <person name="Biedenkopf D."/>
            <person name="Wong P."/>
            <person name="Samans B."/>
            <person name="Grimm C."/>
            <person name="Basiewicz M."/>
            <person name="Murat C."/>
            <person name="Martin F."/>
            <person name="Kogel K.H."/>
        </authorList>
    </citation>
    <scope>NUCLEOTIDE SEQUENCE [LARGE SCALE GENOMIC DNA]</scope>
    <source>
        <strain evidence="2 3">DSM 11827</strain>
    </source>
</reference>
<keyword evidence="3" id="KW-1185">Reference proteome</keyword>
<evidence type="ECO:0000313" key="2">
    <source>
        <dbReference type="EMBL" id="CCA75274.1"/>
    </source>
</evidence>
<dbReference type="EMBL" id="CAFZ01000423">
    <property type="protein sequence ID" value="CCA75274.1"/>
    <property type="molecule type" value="Genomic_DNA"/>
</dbReference>
<comment type="caution">
    <text evidence="2">The sequence shown here is derived from an EMBL/GenBank/DDBJ whole genome shotgun (WGS) entry which is preliminary data.</text>
</comment>
<sequence>MWRGVGDQRAGERETARKGRTHTSEQNSTRARAMNVNLRAWEQWQLTERALLTITIIGVLVLNRIASCNVTEMNASCVPSLVNSAAAKLENYSIHRTHSLPPVFLRIYDPHIQELPEGAILTSRSSSLQSANGRVLRAKKAPARPGAGVVACFGAALPLRDLETQQGKKEKDRWSLTSTTGPTTTIFSRKFAQLSPSTVAEEHSDKEFDEANTALRGQRLQDNWDLMYFNVLGTDMIIIHSLQVAKDLMEKRGAIHSGRPGDVMNYYVYASLSFTSEGV</sequence>
<proteinExistence type="predicted"/>
<feature type="region of interest" description="Disordered" evidence="1">
    <location>
        <begin position="1"/>
        <end position="30"/>
    </location>
</feature>
<protein>
    <submittedName>
        <fullName evidence="2">Uncharacterized protein</fullName>
    </submittedName>
</protein>
<organism evidence="2 3">
    <name type="scientific">Serendipita indica (strain DSM 11827)</name>
    <name type="common">Root endophyte fungus</name>
    <name type="synonym">Piriformospora indica</name>
    <dbReference type="NCBI Taxonomy" id="1109443"/>
    <lineage>
        <taxon>Eukaryota</taxon>
        <taxon>Fungi</taxon>
        <taxon>Dikarya</taxon>
        <taxon>Basidiomycota</taxon>
        <taxon>Agaricomycotina</taxon>
        <taxon>Agaricomycetes</taxon>
        <taxon>Sebacinales</taxon>
        <taxon>Serendipitaceae</taxon>
        <taxon>Serendipita</taxon>
    </lineage>
</organism>
<evidence type="ECO:0000313" key="3">
    <source>
        <dbReference type="Proteomes" id="UP000007148"/>
    </source>
</evidence>
<evidence type="ECO:0000256" key="1">
    <source>
        <dbReference type="SAM" id="MobiDB-lite"/>
    </source>
</evidence>
<dbReference type="Proteomes" id="UP000007148">
    <property type="component" value="Unassembled WGS sequence"/>
</dbReference>
<dbReference type="OrthoDB" id="2789670at2759"/>
<name>G4TVD1_SERID</name>